<comment type="caution">
    <text evidence="1">The sequence shown here is derived from an EMBL/GenBank/DDBJ whole genome shotgun (WGS) entry which is preliminary data.</text>
</comment>
<sequence>MKKRYSKGEHDFIKGCTKAILQNNGELYHSLYDVNGIKRYVTHKKT</sequence>
<reference evidence="1" key="1">
    <citation type="submission" date="2021-09" db="EMBL/GenBank/DDBJ databases">
        <title>Genome analysis of Fictibacillus sp. KIGAM418 isolated from marine sediment.</title>
        <authorList>
            <person name="Seo M.-J."/>
            <person name="Cho E.-S."/>
            <person name="Hwang C.Y."/>
        </authorList>
    </citation>
    <scope>NUCLEOTIDE SEQUENCE</scope>
    <source>
        <strain evidence="1">KIGAM418</strain>
    </source>
</reference>
<evidence type="ECO:0000313" key="1">
    <source>
        <dbReference type="EMBL" id="MCK6258801.1"/>
    </source>
</evidence>
<evidence type="ECO:0000313" key="2">
    <source>
        <dbReference type="Proteomes" id="UP001139011"/>
    </source>
</evidence>
<dbReference type="AlphaFoldDB" id="A0A9X1XDQ3"/>
<keyword evidence="2" id="KW-1185">Reference proteome</keyword>
<name>A0A9X1XDQ3_9BACL</name>
<accession>A0A9X1XDQ3</accession>
<gene>
    <name evidence="1" type="ORF">LCY76_19725</name>
</gene>
<dbReference type="RefSeq" id="WP_248254042.1">
    <property type="nucleotide sequence ID" value="NZ_JAIWJX010000002.1"/>
</dbReference>
<protein>
    <submittedName>
        <fullName evidence="1">Uncharacterized protein</fullName>
    </submittedName>
</protein>
<proteinExistence type="predicted"/>
<dbReference type="Proteomes" id="UP001139011">
    <property type="component" value="Unassembled WGS sequence"/>
</dbReference>
<dbReference type="EMBL" id="JAIWJX010000002">
    <property type="protein sequence ID" value="MCK6258801.1"/>
    <property type="molecule type" value="Genomic_DNA"/>
</dbReference>
<organism evidence="1 2">
    <name type="scientific">Fictibacillus marinisediminis</name>
    <dbReference type="NCBI Taxonomy" id="2878389"/>
    <lineage>
        <taxon>Bacteria</taxon>
        <taxon>Bacillati</taxon>
        <taxon>Bacillota</taxon>
        <taxon>Bacilli</taxon>
        <taxon>Bacillales</taxon>
        <taxon>Fictibacillaceae</taxon>
        <taxon>Fictibacillus</taxon>
    </lineage>
</organism>